<name>A0A8X6R043_NEPPI</name>
<dbReference type="Proteomes" id="UP000887013">
    <property type="component" value="Unassembled WGS sequence"/>
</dbReference>
<evidence type="ECO:0000313" key="2">
    <source>
        <dbReference type="Proteomes" id="UP000887013"/>
    </source>
</evidence>
<organism evidence="1 2">
    <name type="scientific">Nephila pilipes</name>
    <name type="common">Giant wood spider</name>
    <name type="synonym">Nephila maculata</name>
    <dbReference type="NCBI Taxonomy" id="299642"/>
    <lineage>
        <taxon>Eukaryota</taxon>
        <taxon>Metazoa</taxon>
        <taxon>Ecdysozoa</taxon>
        <taxon>Arthropoda</taxon>
        <taxon>Chelicerata</taxon>
        <taxon>Arachnida</taxon>
        <taxon>Araneae</taxon>
        <taxon>Araneomorphae</taxon>
        <taxon>Entelegynae</taxon>
        <taxon>Araneoidea</taxon>
        <taxon>Nephilidae</taxon>
        <taxon>Nephila</taxon>
    </lineage>
</organism>
<comment type="caution">
    <text evidence="1">The sequence shown here is derived from an EMBL/GenBank/DDBJ whole genome shotgun (WGS) entry which is preliminary data.</text>
</comment>
<sequence>MIEAPRLLPPDEECAIESDQFSIASQKGWKPLAHSSVLFLGSPHPRILWGFSEKLLQSPAPDVTLFDWLRFPRVQEYSAFGFIQMIFDEVFSLSMEESAFAANIRNVGFPKEQLVGFFIENRLFEISNFRMQYQLGSLREGIASSGFTRYIYVKNGLFSVPRKEMIVLQYVIFPVFVGTENLELENFRIQRVTDVVEMAIS</sequence>
<keyword evidence="2" id="KW-1185">Reference proteome</keyword>
<reference evidence="1" key="1">
    <citation type="submission" date="2020-08" db="EMBL/GenBank/DDBJ databases">
        <title>Multicomponent nature underlies the extraordinary mechanical properties of spider dragline silk.</title>
        <authorList>
            <person name="Kono N."/>
            <person name="Nakamura H."/>
            <person name="Mori M."/>
            <person name="Yoshida Y."/>
            <person name="Ohtoshi R."/>
            <person name="Malay A.D."/>
            <person name="Moran D.A.P."/>
            <person name="Tomita M."/>
            <person name="Numata K."/>
            <person name="Arakawa K."/>
        </authorList>
    </citation>
    <scope>NUCLEOTIDE SEQUENCE</scope>
</reference>
<gene>
    <name evidence="1" type="ORF">NPIL_342321</name>
</gene>
<proteinExistence type="predicted"/>
<dbReference type="EMBL" id="BMAW01131497">
    <property type="protein sequence ID" value="GFU39663.1"/>
    <property type="molecule type" value="Genomic_DNA"/>
</dbReference>
<protein>
    <submittedName>
        <fullName evidence="1">Uncharacterized protein</fullName>
    </submittedName>
</protein>
<dbReference type="AlphaFoldDB" id="A0A8X6R043"/>
<evidence type="ECO:0000313" key="1">
    <source>
        <dbReference type="EMBL" id="GFU39663.1"/>
    </source>
</evidence>
<accession>A0A8X6R043</accession>